<comment type="caution">
    <text evidence="2">The sequence shown here is derived from an EMBL/GenBank/DDBJ whole genome shotgun (WGS) entry which is preliminary data.</text>
</comment>
<evidence type="ECO:0000313" key="2">
    <source>
        <dbReference type="EMBL" id="EHI70956.1"/>
    </source>
</evidence>
<keyword evidence="1" id="KW-0812">Transmembrane</keyword>
<feature type="transmembrane region" description="Helical" evidence="1">
    <location>
        <begin position="167"/>
        <end position="184"/>
    </location>
</feature>
<keyword evidence="1" id="KW-1133">Transmembrane helix</keyword>
<keyword evidence="1" id="KW-0472">Membrane</keyword>
<proteinExistence type="predicted"/>
<dbReference type="InterPro" id="IPR017850">
    <property type="entry name" value="Alkaline_phosphatase_core_sf"/>
</dbReference>
<accession>G5JZH2</accession>
<dbReference type="InterPro" id="IPR050448">
    <property type="entry name" value="OpgB/LTA_synthase_biosynth"/>
</dbReference>
<feature type="transmembrane region" description="Helical" evidence="1">
    <location>
        <begin position="50"/>
        <end position="70"/>
    </location>
</feature>
<reference evidence="2 3" key="1">
    <citation type="journal article" date="2014" name="Int. J. Syst. Evol. Microbiol.">
        <title>Phylogenomics and the dynamic genome evolution of the genus Streptococcus.</title>
        <authorList>
            <consortium name="The Broad Institute Genome Sequencing Platform"/>
            <person name="Richards V.P."/>
            <person name="Palmer S.R."/>
            <person name="Pavinski Bitar P.D."/>
            <person name="Qin X."/>
            <person name="Weinstock G.M."/>
            <person name="Highlander S.K."/>
            <person name="Town C.D."/>
            <person name="Burne R.A."/>
            <person name="Stanhope M.J."/>
        </authorList>
    </citation>
    <scope>NUCLEOTIDE SEQUENCE [LARGE SCALE GENOMIC DNA]</scope>
    <source>
        <strain evidence="2 3">707-05</strain>
    </source>
</reference>
<feature type="transmembrane region" description="Helical" evidence="1">
    <location>
        <begin position="12"/>
        <end position="30"/>
    </location>
</feature>
<evidence type="ECO:0000256" key="1">
    <source>
        <dbReference type="SAM" id="Phobius"/>
    </source>
</evidence>
<protein>
    <submittedName>
        <fullName evidence="2">Sulfatase family protein</fullName>
    </submittedName>
</protein>
<dbReference type="Gene3D" id="3.40.720.10">
    <property type="entry name" value="Alkaline Phosphatase, subunit A"/>
    <property type="match status" value="1"/>
</dbReference>
<feature type="transmembrane region" description="Helical" evidence="1">
    <location>
        <begin position="77"/>
        <end position="99"/>
    </location>
</feature>
<feature type="transmembrane region" description="Helical" evidence="1">
    <location>
        <begin position="129"/>
        <end position="147"/>
    </location>
</feature>
<keyword evidence="3" id="KW-1185">Reference proteome</keyword>
<dbReference type="eggNOG" id="COG1368">
    <property type="taxonomic scope" value="Bacteria"/>
</dbReference>
<dbReference type="PANTHER" id="PTHR47371:SF3">
    <property type="entry name" value="PHOSPHOGLYCEROL TRANSFERASE I"/>
    <property type="match status" value="1"/>
</dbReference>
<dbReference type="PANTHER" id="PTHR47371">
    <property type="entry name" value="LIPOTEICHOIC ACID SYNTHASE"/>
    <property type="match status" value="1"/>
</dbReference>
<name>G5JZH2_9STRE</name>
<dbReference type="AlphaFoldDB" id="G5JZH2"/>
<dbReference type="Proteomes" id="UP000003330">
    <property type="component" value="Unassembled WGS sequence"/>
</dbReference>
<organism evidence="2 3">
    <name type="scientific">Streptococcus ictaluri 707-05</name>
    <dbReference type="NCBI Taxonomy" id="764299"/>
    <lineage>
        <taxon>Bacteria</taxon>
        <taxon>Bacillati</taxon>
        <taxon>Bacillota</taxon>
        <taxon>Bacilli</taxon>
        <taxon>Lactobacillales</taxon>
        <taxon>Streptococcaceae</taxon>
        <taxon>Streptococcus</taxon>
    </lineage>
</organism>
<evidence type="ECO:0000313" key="3">
    <source>
        <dbReference type="Proteomes" id="UP000003330"/>
    </source>
</evidence>
<gene>
    <name evidence="2" type="ORF">STRIC_0683</name>
</gene>
<dbReference type="EMBL" id="AEUX02000001">
    <property type="protein sequence ID" value="EHI70956.1"/>
    <property type="molecule type" value="Genomic_DNA"/>
</dbReference>
<dbReference type="STRING" id="764299.STRIC_0683"/>
<sequence>MKQHLNQPFVFKILRSRLGFVLLLTLSYWIKTMWAYQVDFNLDLDNPYQFLLTLINPLPLSLLLLALPLYVKNSKWFYGLSFFIYGLLNLLLISNVIYFREFSDFITVSTMLASSKVAAGLGDAAVNLIRPWDFVYILDLLLFFLLWRKQKKNPTPSPLSLSKKASFAVTCLSALLFLINLFLAEIDRPQLLSRGFSNTYIVRGLGLPAFMSHDANQTYKTKKVRDKANPDDISLVKDYLKDHHAKPNPDLYGIAKGRNVIVLHLESFQQFLIDYKLPVNGVEHEVSPFINSLFHSKDTFAFSNVFHQVKAGKSSDAETLMEPSLFGLNQGSFFVQYGADNTQ</sequence>